<proteinExistence type="predicted"/>
<evidence type="ECO:0000256" key="2">
    <source>
        <dbReference type="ARBA" id="ARBA00022692"/>
    </source>
</evidence>
<dbReference type="Pfam" id="PF00083">
    <property type="entry name" value="Sugar_tr"/>
    <property type="match status" value="1"/>
</dbReference>
<gene>
    <name evidence="8" type="ORF">BEMITA_LOCUS1212</name>
</gene>
<feature type="transmembrane region" description="Helical" evidence="6">
    <location>
        <begin position="440"/>
        <end position="463"/>
    </location>
</feature>
<feature type="transmembrane region" description="Helical" evidence="6">
    <location>
        <begin position="305"/>
        <end position="323"/>
    </location>
</feature>
<comment type="subcellular location">
    <subcellularLocation>
        <location evidence="1">Membrane</location>
        <topology evidence="1">Multi-pass membrane protein</topology>
    </subcellularLocation>
</comment>
<dbReference type="KEGG" id="btab:109038887"/>
<evidence type="ECO:0000256" key="6">
    <source>
        <dbReference type="SAM" id="Phobius"/>
    </source>
</evidence>
<dbReference type="GO" id="GO:0022857">
    <property type="term" value="F:transmembrane transporter activity"/>
    <property type="evidence" value="ECO:0007669"/>
    <property type="project" value="InterPro"/>
</dbReference>
<feature type="domain" description="Major facilitator superfamily (MFS) profile" evidence="7">
    <location>
        <begin position="35"/>
        <end position="495"/>
    </location>
</feature>
<evidence type="ECO:0000313" key="8">
    <source>
        <dbReference type="EMBL" id="CAH0381577.1"/>
    </source>
</evidence>
<keyword evidence="2 6" id="KW-0812">Transmembrane</keyword>
<feature type="transmembrane region" description="Helical" evidence="6">
    <location>
        <begin position="469"/>
        <end position="488"/>
    </location>
</feature>
<evidence type="ECO:0000256" key="5">
    <source>
        <dbReference type="SAM" id="MobiDB-lite"/>
    </source>
</evidence>
<dbReference type="PROSITE" id="PS50850">
    <property type="entry name" value="MFS"/>
    <property type="match status" value="1"/>
</dbReference>
<dbReference type="Gene3D" id="1.20.1250.20">
    <property type="entry name" value="MFS general substrate transporter like domains"/>
    <property type="match status" value="1"/>
</dbReference>
<protein>
    <recommendedName>
        <fullName evidence="7">Major facilitator superfamily (MFS) profile domain-containing protein</fullName>
    </recommendedName>
</protein>
<keyword evidence="9" id="KW-1185">Reference proteome</keyword>
<feature type="transmembrane region" description="Helical" evidence="6">
    <location>
        <begin position="343"/>
        <end position="364"/>
    </location>
</feature>
<feature type="transmembrane region" description="Helical" evidence="6">
    <location>
        <begin position="79"/>
        <end position="98"/>
    </location>
</feature>
<dbReference type="InterPro" id="IPR005828">
    <property type="entry name" value="MFS_sugar_transport-like"/>
</dbReference>
<dbReference type="GO" id="GO:0016020">
    <property type="term" value="C:membrane"/>
    <property type="evidence" value="ECO:0007669"/>
    <property type="project" value="UniProtKB-SubCell"/>
</dbReference>
<feature type="compositionally biased region" description="Basic residues" evidence="5">
    <location>
        <begin position="518"/>
        <end position="529"/>
    </location>
</feature>
<feature type="transmembrane region" description="Helical" evidence="6">
    <location>
        <begin position="35"/>
        <end position="59"/>
    </location>
</feature>
<dbReference type="InterPro" id="IPR036259">
    <property type="entry name" value="MFS_trans_sf"/>
</dbReference>
<name>A0A9P0A1K7_BEMTA</name>
<feature type="transmembrane region" description="Helical" evidence="6">
    <location>
        <begin position="401"/>
        <end position="428"/>
    </location>
</feature>
<keyword evidence="3 6" id="KW-1133">Transmembrane helix</keyword>
<dbReference type="InterPro" id="IPR020846">
    <property type="entry name" value="MFS_dom"/>
</dbReference>
<feature type="transmembrane region" description="Helical" evidence="6">
    <location>
        <begin position="165"/>
        <end position="186"/>
    </location>
</feature>
<evidence type="ECO:0000256" key="3">
    <source>
        <dbReference type="ARBA" id="ARBA00022989"/>
    </source>
</evidence>
<dbReference type="PANTHER" id="PTHR48021:SF39">
    <property type="entry name" value="MAJOR FACILITATOR SUPERFAMILY (MFS) PROFILE DOMAIN-CONTAINING PROTEIN"/>
    <property type="match status" value="1"/>
</dbReference>
<accession>A0A9P0A1K7</accession>
<evidence type="ECO:0000256" key="4">
    <source>
        <dbReference type="ARBA" id="ARBA00023136"/>
    </source>
</evidence>
<reference evidence="8" key="1">
    <citation type="submission" date="2021-12" db="EMBL/GenBank/DDBJ databases">
        <authorList>
            <person name="King R."/>
        </authorList>
    </citation>
    <scope>NUCLEOTIDE SEQUENCE</scope>
</reference>
<dbReference type="AlphaFoldDB" id="A0A9P0A1K7"/>
<organism evidence="8 9">
    <name type="scientific">Bemisia tabaci</name>
    <name type="common">Sweetpotato whitefly</name>
    <name type="synonym">Aleurodes tabaci</name>
    <dbReference type="NCBI Taxonomy" id="7038"/>
    <lineage>
        <taxon>Eukaryota</taxon>
        <taxon>Metazoa</taxon>
        <taxon>Ecdysozoa</taxon>
        <taxon>Arthropoda</taxon>
        <taxon>Hexapoda</taxon>
        <taxon>Insecta</taxon>
        <taxon>Pterygota</taxon>
        <taxon>Neoptera</taxon>
        <taxon>Paraneoptera</taxon>
        <taxon>Hemiptera</taxon>
        <taxon>Sternorrhyncha</taxon>
        <taxon>Aleyrodoidea</taxon>
        <taxon>Aleyrodidae</taxon>
        <taxon>Aleyrodinae</taxon>
        <taxon>Bemisia</taxon>
    </lineage>
</organism>
<feature type="region of interest" description="Disordered" evidence="5">
    <location>
        <begin position="510"/>
        <end position="529"/>
    </location>
</feature>
<dbReference type="EMBL" id="OU963862">
    <property type="protein sequence ID" value="CAH0381577.1"/>
    <property type="molecule type" value="Genomic_DNA"/>
</dbReference>
<feature type="transmembrane region" description="Helical" evidence="6">
    <location>
        <begin position="107"/>
        <end position="125"/>
    </location>
</feature>
<keyword evidence="4 6" id="KW-0472">Membrane</keyword>
<dbReference type="Proteomes" id="UP001152759">
    <property type="component" value="Chromosome 1"/>
</dbReference>
<dbReference type="PANTHER" id="PTHR48021">
    <property type="match status" value="1"/>
</dbReference>
<sequence>MSSPEKPVKIQPIYQGCETNKFRYKNASRSTLSQVVATLIQNWLLIDLGMQLVMPTIVLGAIHNNPAEDLSMNDEQASWFGSILFFAHPIGSMVSGFLQEQFGRKGSLILVNIPIFAAWSTLYLAGSIYMLYFVSLAMGLSVGFCEAPLHSYIGEVGEPHLRGTLSTVTSAACILGMLIMYIIGYLVHWRTAALISSAVPVITIIFMTQIPESPTWLIMKDRLKDAQKSLSWLRGWVEPEEVQEEFQELLSYTKISPPPYQANDIEIEKYELVRTDENGREVAKEKESYLEAKFRELTDKKLLRPLRMVFIVFVFCYASSLIAMRPYMVGVFNEFGFPMDSKLILILTSAFFFVGSILNVVLLRRLGKRRLTLLCQGMASVSIVLLGVYCSFFDRTNRIPSLVWVPISLLVSISFFSGLSVALLPWQLLSEVFPLKGRGAAGGISAAWAYYVGAVMSKTYLYLERWIKLNGVLFFYGAISLIGFWYFLRYLPETEGKSLEKIESYFTKNHDKKEKFSKPKRSKKPVSPL</sequence>
<dbReference type="InterPro" id="IPR050549">
    <property type="entry name" value="MFS_Trehalose_Transporter"/>
</dbReference>
<dbReference type="FunFam" id="1.20.1250.20:FF:000249">
    <property type="entry name" value="facilitated trehalose transporter Tret1"/>
    <property type="match status" value="1"/>
</dbReference>
<evidence type="ECO:0000313" key="9">
    <source>
        <dbReference type="Proteomes" id="UP001152759"/>
    </source>
</evidence>
<evidence type="ECO:0000259" key="7">
    <source>
        <dbReference type="PROSITE" id="PS50850"/>
    </source>
</evidence>
<dbReference type="SUPFAM" id="SSF103473">
    <property type="entry name" value="MFS general substrate transporter"/>
    <property type="match status" value="1"/>
</dbReference>
<evidence type="ECO:0000256" key="1">
    <source>
        <dbReference type="ARBA" id="ARBA00004141"/>
    </source>
</evidence>